<protein>
    <submittedName>
        <fullName evidence="5">Phosphodiesterase</fullName>
    </submittedName>
</protein>
<dbReference type="RefSeq" id="WP_119911909.1">
    <property type="nucleotide sequence ID" value="NZ_QZCH01000026.1"/>
</dbReference>
<dbReference type="SMART" id="SM00086">
    <property type="entry name" value="PAC"/>
    <property type="match status" value="2"/>
</dbReference>
<organism evidence="5 6">
    <name type="scientific">Motilimonas pumila</name>
    <dbReference type="NCBI Taxonomy" id="2303987"/>
    <lineage>
        <taxon>Bacteria</taxon>
        <taxon>Pseudomonadati</taxon>
        <taxon>Pseudomonadota</taxon>
        <taxon>Gammaproteobacteria</taxon>
        <taxon>Alteromonadales</taxon>
        <taxon>Alteromonadales genera incertae sedis</taxon>
        <taxon>Motilimonas</taxon>
    </lineage>
</organism>
<dbReference type="NCBIfam" id="TIGR00254">
    <property type="entry name" value="GGDEF"/>
    <property type="match status" value="1"/>
</dbReference>
<dbReference type="OrthoDB" id="9176779at2"/>
<evidence type="ECO:0000313" key="6">
    <source>
        <dbReference type="Proteomes" id="UP000283255"/>
    </source>
</evidence>
<dbReference type="InterPro" id="IPR001633">
    <property type="entry name" value="EAL_dom"/>
</dbReference>
<dbReference type="PROSITE" id="PS50883">
    <property type="entry name" value="EAL"/>
    <property type="match status" value="1"/>
</dbReference>
<dbReference type="Gene3D" id="3.30.450.20">
    <property type="entry name" value="PAS domain"/>
    <property type="match status" value="2"/>
</dbReference>
<evidence type="ECO:0000259" key="1">
    <source>
        <dbReference type="PROSITE" id="PS50112"/>
    </source>
</evidence>
<dbReference type="PROSITE" id="PS50112">
    <property type="entry name" value="PAS"/>
    <property type="match status" value="1"/>
</dbReference>
<dbReference type="Pfam" id="PF00563">
    <property type="entry name" value="EAL"/>
    <property type="match status" value="1"/>
</dbReference>
<reference evidence="5 6" key="2">
    <citation type="submission" date="2019-01" db="EMBL/GenBank/DDBJ databases">
        <title>Motilimonas pumilus sp. nov., isolated from the gut of sea cucumber (Apostichopus japonicus).</title>
        <authorList>
            <person name="Wang F.-Q."/>
            <person name="Ren L.-H."/>
            <person name="Lin Y.-W."/>
            <person name="Sun G.-H."/>
            <person name="Du Z.-J."/>
            <person name="Zhao J.-X."/>
            <person name="Liu X.-J."/>
            <person name="Liu L.-J."/>
        </authorList>
    </citation>
    <scope>NUCLEOTIDE SEQUENCE [LARGE SCALE GENOMIC DNA]</scope>
    <source>
        <strain evidence="5 6">PLHSC7-2</strain>
    </source>
</reference>
<proteinExistence type="predicted"/>
<feature type="domain" description="EAL" evidence="3">
    <location>
        <begin position="518"/>
        <end position="772"/>
    </location>
</feature>
<dbReference type="InterPro" id="IPR000700">
    <property type="entry name" value="PAS-assoc_C"/>
</dbReference>
<dbReference type="SUPFAM" id="SSF55785">
    <property type="entry name" value="PYP-like sensor domain (PAS domain)"/>
    <property type="match status" value="2"/>
</dbReference>
<dbReference type="Pfam" id="PF00990">
    <property type="entry name" value="GGDEF"/>
    <property type="match status" value="1"/>
</dbReference>
<keyword evidence="6" id="KW-1185">Reference proteome</keyword>
<feature type="domain" description="GGDEF" evidence="4">
    <location>
        <begin position="376"/>
        <end position="509"/>
    </location>
</feature>
<name>A0A418YBA5_9GAMM</name>
<feature type="domain" description="PAC" evidence="2">
    <location>
        <begin position="170"/>
        <end position="222"/>
    </location>
</feature>
<dbReference type="PANTHER" id="PTHR44757:SF2">
    <property type="entry name" value="BIOFILM ARCHITECTURE MAINTENANCE PROTEIN MBAA"/>
    <property type="match status" value="1"/>
</dbReference>
<dbReference type="PANTHER" id="PTHR44757">
    <property type="entry name" value="DIGUANYLATE CYCLASE DGCP"/>
    <property type="match status" value="1"/>
</dbReference>
<dbReference type="SMART" id="SM00052">
    <property type="entry name" value="EAL"/>
    <property type="match status" value="1"/>
</dbReference>
<dbReference type="SUPFAM" id="SSF55073">
    <property type="entry name" value="Nucleotide cyclase"/>
    <property type="match status" value="1"/>
</dbReference>
<accession>A0A418YBA5</accession>
<dbReference type="AlphaFoldDB" id="A0A418YBA5"/>
<dbReference type="CDD" id="cd01948">
    <property type="entry name" value="EAL"/>
    <property type="match status" value="1"/>
</dbReference>
<gene>
    <name evidence="5" type="ORF">D1Z90_16560</name>
</gene>
<evidence type="ECO:0000259" key="3">
    <source>
        <dbReference type="PROSITE" id="PS50883"/>
    </source>
</evidence>
<dbReference type="InterPro" id="IPR035965">
    <property type="entry name" value="PAS-like_dom_sf"/>
</dbReference>
<dbReference type="Proteomes" id="UP000283255">
    <property type="component" value="Unassembled WGS sequence"/>
</dbReference>
<feature type="domain" description="PAS" evidence="1">
    <location>
        <begin position="219"/>
        <end position="263"/>
    </location>
</feature>
<dbReference type="SUPFAM" id="SSF141868">
    <property type="entry name" value="EAL domain-like"/>
    <property type="match status" value="1"/>
</dbReference>
<dbReference type="CDD" id="cd00130">
    <property type="entry name" value="PAS"/>
    <property type="match status" value="2"/>
</dbReference>
<dbReference type="Gene3D" id="3.20.20.450">
    <property type="entry name" value="EAL domain"/>
    <property type="match status" value="1"/>
</dbReference>
<dbReference type="CDD" id="cd01949">
    <property type="entry name" value="GGDEF"/>
    <property type="match status" value="1"/>
</dbReference>
<dbReference type="InterPro" id="IPR013656">
    <property type="entry name" value="PAS_4"/>
</dbReference>
<dbReference type="PROSITE" id="PS50113">
    <property type="entry name" value="PAC"/>
    <property type="match status" value="2"/>
</dbReference>
<dbReference type="EMBL" id="QZCH01000026">
    <property type="protein sequence ID" value="RJG40256.1"/>
    <property type="molecule type" value="Genomic_DNA"/>
</dbReference>
<sequence>MDSKKVLYFGRNTSLIKSLVMQLSGTLHCDITFVDNDDDFNQALQQDFSLLLIDEPLSEVQRALVSALPEKAESINLKEFCLNHHSDRVLQQRIEHQDSLINALINSIPDLIFFKDKQSRFLGCNNQFEVFAGHDESVILGQTDDVFFERQQAIMCQQQDLQVVTSGESLTSEEILTYHNGEQHWIDMLKVPFSDKQGKVMGLVGVGRDITEKRKSEKRLKRAAIVYETTQEGIFITDVEGTILSINPSFTRITGFNESDVVGFTPAILKSGRHDEAFYQSLWHQLGSHGSWHGEIVNKRKNGELFHQWLNISSVLDAQGQVINYVATFTDLSKLKETEEKLRYVKMHDSLTGLANRLFFIQRLDELMQRAQRNGHCLAVMHLDIERFSRFNKNLGHGFGDKLLKEVAQQLTHFCNKKDVVARFGSDEYALILDELCNEQDAAQVAKDIEQMLSCGLTVDGNTLYLNCNIGISLYPDDGETPDSLIGNADAALQRVKQDRTHYYEFYTEEITLAAQRQFTLEKELRMALRKDEFEVYFQPQLSLKQNCVTGVETLLRWNHPSYGLIEPAQFLAVAEECDLISQIDFWVIRQACLQAKAWQDQGLNFGRLAVNISLSSLTQNNLIADLMAVLKQSECQGQWLEFEMFEDVLSADSSVVRANLKNITKLGIQLALDDYGMGSSSLYHMKNISIGKLKISREFLRNAHVDPVEKAIIKSIISLGDNLAIDVVSEGVETDIQSDYVQDLGCDLVQGYHVVAPMRRAEAAFYLRCNQ</sequence>
<dbReference type="InterPro" id="IPR001610">
    <property type="entry name" value="PAC"/>
</dbReference>
<evidence type="ECO:0000259" key="4">
    <source>
        <dbReference type="PROSITE" id="PS50887"/>
    </source>
</evidence>
<reference evidence="5 6" key="1">
    <citation type="submission" date="2018-09" db="EMBL/GenBank/DDBJ databases">
        <authorList>
            <person name="Wang F."/>
        </authorList>
    </citation>
    <scope>NUCLEOTIDE SEQUENCE [LARGE SCALE GENOMIC DNA]</scope>
    <source>
        <strain evidence="5 6">PLHSC7-2</strain>
    </source>
</reference>
<dbReference type="Pfam" id="PF13426">
    <property type="entry name" value="PAS_9"/>
    <property type="match status" value="1"/>
</dbReference>
<dbReference type="InterPro" id="IPR000014">
    <property type="entry name" value="PAS"/>
</dbReference>
<dbReference type="InterPro" id="IPR052155">
    <property type="entry name" value="Biofilm_reg_signaling"/>
</dbReference>
<dbReference type="Gene3D" id="3.30.70.270">
    <property type="match status" value="1"/>
</dbReference>
<dbReference type="InterPro" id="IPR035919">
    <property type="entry name" value="EAL_sf"/>
</dbReference>
<dbReference type="PROSITE" id="PS50887">
    <property type="entry name" value="GGDEF"/>
    <property type="match status" value="1"/>
</dbReference>
<dbReference type="InterPro" id="IPR043128">
    <property type="entry name" value="Rev_trsase/Diguanyl_cyclase"/>
</dbReference>
<evidence type="ECO:0000313" key="5">
    <source>
        <dbReference type="EMBL" id="RJG40256.1"/>
    </source>
</evidence>
<comment type="caution">
    <text evidence="5">The sequence shown here is derived from an EMBL/GenBank/DDBJ whole genome shotgun (WGS) entry which is preliminary data.</text>
</comment>
<dbReference type="InterPro" id="IPR029787">
    <property type="entry name" value="Nucleotide_cyclase"/>
</dbReference>
<dbReference type="Pfam" id="PF08448">
    <property type="entry name" value="PAS_4"/>
    <property type="match status" value="1"/>
</dbReference>
<dbReference type="SMART" id="SM00267">
    <property type="entry name" value="GGDEF"/>
    <property type="match status" value="1"/>
</dbReference>
<dbReference type="SMART" id="SM00091">
    <property type="entry name" value="PAS"/>
    <property type="match status" value="2"/>
</dbReference>
<feature type="domain" description="PAC" evidence="2">
    <location>
        <begin position="292"/>
        <end position="344"/>
    </location>
</feature>
<dbReference type="NCBIfam" id="TIGR00229">
    <property type="entry name" value="sensory_box"/>
    <property type="match status" value="2"/>
</dbReference>
<evidence type="ECO:0000259" key="2">
    <source>
        <dbReference type="PROSITE" id="PS50113"/>
    </source>
</evidence>
<dbReference type="InterPro" id="IPR000160">
    <property type="entry name" value="GGDEF_dom"/>
</dbReference>